<sequence length="235" mass="24788">MSLKIRLLTRLAFGPVTGTPSPSAYRAPVSRRYAAPATPHSGCARLLPVPSRLWYSSPDALAVPLASTRRTAAGTTALVTRCRFLMPPGLRRSGDRHIRKDPGKIPEVYALAVSVLKWITVALCVLQGGYMLVDGMRALMTGQYITPGSGEHAGQLGPWARLVERVGLPAESTPMKLIFVALGAAWLAAGVGVAAEAAWSFAAGLALAVATLWYLVPGTVIAVLVAVLLLVRAGR</sequence>
<feature type="transmembrane region" description="Helical" evidence="1">
    <location>
        <begin position="205"/>
        <end position="231"/>
    </location>
</feature>
<feature type="transmembrane region" description="Helical" evidence="1">
    <location>
        <begin position="177"/>
        <end position="199"/>
    </location>
</feature>
<dbReference type="Proteomes" id="UP000199515">
    <property type="component" value="Unassembled WGS sequence"/>
</dbReference>
<feature type="transmembrane region" description="Helical" evidence="1">
    <location>
        <begin position="108"/>
        <end position="133"/>
    </location>
</feature>
<evidence type="ECO:0000313" key="3">
    <source>
        <dbReference type="Proteomes" id="UP000199515"/>
    </source>
</evidence>
<evidence type="ECO:0000256" key="1">
    <source>
        <dbReference type="SAM" id="Phobius"/>
    </source>
</evidence>
<dbReference type="AlphaFoldDB" id="A0A1H3IP19"/>
<accession>A0A1H3IP19</accession>
<protein>
    <submittedName>
        <fullName evidence="2">Uncharacterized protein</fullName>
    </submittedName>
</protein>
<keyword evidence="1" id="KW-0472">Membrane</keyword>
<name>A0A1H3IP19_9PSEU</name>
<keyword evidence="3" id="KW-1185">Reference proteome</keyword>
<proteinExistence type="predicted"/>
<keyword evidence="1" id="KW-0812">Transmembrane</keyword>
<keyword evidence="1" id="KW-1133">Transmembrane helix</keyword>
<organism evidence="2 3">
    <name type="scientific">Amycolatopsis xylanica</name>
    <dbReference type="NCBI Taxonomy" id="589385"/>
    <lineage>
        <taxon>Bacteria</taxon>
        <taxon>Bacillati</taxon>
        <taxon>Actinomycetota</taxon>
        <taxon>Actinomycetes</taxon>
        <taxon>Pseudonocardiales</taxon>
        <taxon>Pseudonocardiaceae</taxon>
        <taxon>Amycolatopsis</taxon>
    </lineage>
</organism>
<reference evidence="2 3" key="1">
    <citation type="submission" date="2016-10" db="EMBL/GenBank/DDBJ databases">
        <authorList>
            <person name="de Groot N.N."/>
        </authorList>
    </citation>
    <scope>NUCLEOTIDE SEQUENCE [LARGE SCALE GENOMIC DNA]</scope>
    <source>
        <strain evidence="2 3">CPCC 202699</strain>
    </source>
</reference>
<dbReference type="EMBL" id="FNON01000005">
    <property type="protein sequence ID" value="SDY29450.1"/>
    <property type="molecule type" value="Genomic_DNA"/>
</dbReference>
<evidence type="ECO:0000313" key="2">
    <source>
        <dbReference type="EMBL" id="SDY29450.1"/>
    </source>
</evidence>
<gene>
    <name evidence="2" type="ORF">SAMN05421504_10565</name>
</gene>